<keyword evidence="1" id="KW-1133">Transmembrane helix</keyword>
<protein>
    <submittedName>
        <fullName evidence="2">Protein containing DUF368</fullName>
    </submittedName>
</protein>
<organism evidence="2">
    <name type="scientific">human gut metagenome</name>
    <dbReference type="NCBI Taxonomy" id="408170"/>
    <lineage>
        <taxon>unclassified sequences</taxon>
        <taxon>metagenomes</taxon>
        <taxon>organismal metagenomes</taxon>
    </lineage>
</organism>
<reference evidence="2" key="1">
    <citation type="journal article" date="2013" name="Environ. Microbiol.">
        <title>Microbiota from the distal guts of lean and obese adolescents exhibit partial functional redundancy besides clear differences in community structure.</title>
        <authorList>
            <person name="Ferrer M."/>
            <person name="Ruiz A."/>
            <person name="Lanza F."/>
            <person name="Haange S.B."/>
            <person name="Oberbach A."/>
            <person name="Till H."/>
            <person name="Bargiela R."/>
            <person name="Campoy C."/>
            <person name="Segura M.T."/>
            <person name="Richter M."/>
            <person name="von Bergen M."/>
            <person name="Seifert J."/>
            <person name="Suarez A."/>
        </authorList>
    </citation>
    <scope>NUCLEOTIDE SEQUENCE</scope>
</reference>
<accession>K1UTU6</accession>
<keyword evidence="1" id="KW-0812">Transmembrane</keyword>
<gene>
    <name evidence="2" type="ORF">OBE_01575</name>
</gene>
<dbReference type="AlphaFoldDB" id="K1UTU6"/>
<proteinExistence type="predicted"/>
<dbReference type="PANTHER" id="PTHR37308:SF1">
    <property type="entry name" value="POLYPRENYL-PHOSPHATE TRANSPORTER"/>
    <property type="match status" value="1"/>
</dbReference>
<evidence type="ECO:0000256" key="1">
    <source>
        <dbReference type="SAM" id="Phobius"/>
    </source>
</evidence>
<dbReference type="PANTHER" id="PTHR37308">
    <property type="entry name" value="INTEGRAL MEMBRANE PROTEIN"/>
    <property type="match status" value="1"/>
</dbReference>
<keyword evidence="1" id="KW-0472">Membrane</keyword>
<dbReference type="InterPro" id="IPR007163">
    <property type="entry name" value="VCA0040-like"/>
</dbReference>
<comment type="caution">
    <text evidence="2">The sequence shown here is derived from an EMBL/GenBank/DDBJ whole genome shotgun (WGS) entry which is preliminary data.</text>
</comment>
<feature type="transmembrane region" description="Helical" evidence="1">
    <location>
        <begin position="111"/>
        <end position="132"/>
    </location>
</feature>
<sequence length="134" mass="14776">MGVKRLKSFPGRDLWAGALPIQPGTANRHLSELSKGTLKDELPNFLLERIMFRYVLLALKGCAMGMADVVPGVSGGTIAFISGIYSELIESIKSFNPTALKLLGRFEFRKFWRHINGSFLFSVLQGIGIAIFSL</sequence>
<name>K1UTU6_9ZZZZ</name>
<evidence type="ECO:0000313" key="2">
    <source>
        <dbReference type="EMBL" id="EKC74986.1"/>
    </source>
</evidence>
<dbReference type="EMBL" id="AJWZ01001050">
    <property type="protein sequence ID" value="EKC74986.1"/>
    <property type="molecule type" value="Genomic_DNA"/>
</dbReference>
<dbReference type="Pfam" id="PF04018">
    <property type="entry name" value="VCA0040-like"/>
    <property type="match status" value="1"/>
</dbReference>
<feature type="non-terminal residue" evidence="2">
    <location>
        <position position="134"/>
    </location>
</feature>